<evidence type="ECO:0000313" key="2">
    <source>
        <dbReference type="EMBL" id="MUM76328.1"/>
    </source>
</evidence>
<feature type="domain" description="T6SS Phospholipase effector Tle1-like catalytic" evidence="1">
    <location>
        <begin position="80"/>
        <end position="338"/>
    </location>
</feature>
<dbReference type="InterPro" id="IPR029058">
    <property type="entry name" value="AB_hydrolase_fold"/>
</dbReference>
<keyword evidence="3" id="KW-1185">Reference proteome</keyword>
<dbReference type="PANTHER" id="PTHR33840:SF1">
    <property type="entry name" value="TLE1 PHOSPHOLIPASE DOMAIN-CONTAINING PROTEIN"/>
    <property type="match status" value="1"/>
</dbReference>
<accession>A0A7K1KJS5</accession>
<name>A0A7K1KJS5_9BACT</name>
<gene>
    <name evidence="2" type="ORF">GKC30_01620</name>
</gene>
<dbReference type="AlphaFoldDB" id="A0A7K1KJS5"/>
<dbReference type="Pfam" id="PF09994">
    <property type="entry name" value="T6SS_Tle1-like_cat"/>
    <property type="match status" value="1"/>
</dbReference>
<sequence length="414" mass="45736">MAIAPRIPDGAVYGGEGFTGLALLSGNGQPASLRMIKIRDRKLPVSDRTRPPKFAPLVDATRLSCIDGRISLGRSGGSMKRLVILCDGTWNSADAEHTTNVVKTWKALAETDADGNRQVPWYDPGVGCDGSWLRRAFDGATGTGLSKNIRQAYTWLLKHYAPGDKLYLFGFSRGAYTVRSLAGMIRNCGIIRRPAFEKDAKLVEKAFKLYRSHAQGDHPNGENAMAFRRAHADEANILFIGVWDTVGALGNPLWTNSLASRKNKFHDTSLSRIVQNAYHALAIDEKRLNFNACLWEQQQSHRTTQVLEQVWFSGVHADVGGGYADATFSDIPLAWMMEKAKSCGLAFTDPPPTPQPLWGKNPHESWKGFYKAIPAHSRPVRLNGTTNDTIHESASEKFFREATYRPANLIPPLG</sequence>
<dbReference type="PANTHER" id="PTHR33840">
    <property type="match status" value="1"/>
</dbReference>
<protein>
    <submittedName>
        <fullName evidence="2">DUF2235 domain-containing protein</fullName>
    </submittedName>
</protein>
<dbReference type="SUPFAM" id="SSF53474">
    <property type="entry name" value="alpha/beta-Hydrolases"/>
    <property type="match status" value="1"/>
</dbReference>
<comment type="caution">
    <text evidence="2">The sequence shown here is derived from an EMBL/GenBank/DDBJ whole genome shotgun (WGS) entry which is preliminary data.</text>
</comment>
<proteinExistence type="predicted"/>
<evidence type="ECO:0000313" key="3">
    <source>
        <dbReference type="Proteomes" id="UP000461162"/>
    </source>
</evidence>
<dbReference type="EMBL" id="WODC01000001">
    <property type="protein sequence ID" value="MUM76328.1"/>
    <property type="molecule type" value="Genomic_DNA"/>
</dbReference>
<dbReference type="InterPro" id="IPR018712">
    <property type="entry name" value="Tle1-like_cat"/>
</dbReference>
<organism evidence="2 3">
    <name type="scientific">Pseudodesulfovibrio alkaliphilus</name>
    <dbReference type="NCBI Taxonomy" id="2661613"/>
    <lineage>
        <taxon>Bacteria</taxon>
        <taxon>Pseudomonadati</taxon>
        <taxon>Thermodesulfobacteriota</taxon>
        <taxon>Desulfovibrionia</taxon>
        <taxon>Desulfovibrionales</taxon>
        <taxon>Desulfovibrionaceae</taxon>
    </lineage>
</organism>
<evidence type="ECO:0000259" key="1">
    <source>
        <dbReference type="Pfam" id="PF09994"/>
    </source>
</evidence>
<reference evidence="2 3" key="1">
    <citation type="submission" date="2019-11" db="EMBL/GenBank/DDBJ databases">
        <title>Pseudodesulfovibrio alkaliphilus, sp. nov., an alkaliphilic sulfate-reducing bacteria from mud volcano of Taman peninsula, Russia.</title>
        <authorList>
            <person name="Frolova A."/>
            <person name="Merkel A.Y."/>
            <person name="Slobodkin A.I."/>
        </authorList>
    </citation>
    <scope>NUCLEOTIDE SEQUENCE [LARGE SCALE GENOMIC DNA]</scope>
    <source>
        <strain evidence="2 3">F-1</strain>
    </source>
</reference>
<dbReference type="Proteomes" id="UP000461162">
    <property type="component" value="Unassembled WGS sequence"/>
</dbReference>